<dbReference type="EMBL" id="DMUP01000042">
    <property type="protein sequence ID" value="HAR55566.1"/>
    <property type="molecule type" value="Genomic_DNA"/>
</dbReference>
<sequence>MKYHLKSILFMLTLVFIWLSVLAASAYQGRIILIVLNMLAALSAIAWLFALMHDKFATPVDDSHYLSESEIADIKRADTPVVSRSSLNTLNAKPDDVDDVLAVSALAVIASHDRSNDSDLSSDNDTLTVSTFHDDIDDD</sequence>
<accession>A0A348WM04</accession>
<keyword evidence="1" id="KW-0812">Transmembrane</keyword>
<dbReference type="AlphaFoldDB" id="A0A348WM04"/>
<comment type="caution">
    <text evidence="2">The sequence shown here is derived from an EMBL/GenBank/DDBJ whole genome shotgun (WGS) entry which is preliminary data.</text>
</comment>
<reference evidence="2 3" key="1">
    <citation type="journal article" date="2018" name="Nat. Biotechnol.">
        <title>A standardized bacterial taxonomy based on genome phylogeny substantially revises the tree of life.</title>
        <authorList>
            <person name="Parks D.H."/>
            <person name="Chuvochina M."/>
            <person name="Waite D.W."/>
            <person name="Rinke C."/>
            <person name="Skarshewski A."/>
            <person name="Chaumeil P.A."/>
            <person name="Hugenholtz P."/>
        </authorList>
    </citation>
    <scope>NUCLEOTIDE SEQUENCE [LARGE SCALE GENOMIC DNA]</scope>
    <source>
        <strain evidence="2">UBA9360</strain>
    </source>
</reference>
<dbReference type="Proteomes" id="UP000262878">
    <property type="component" value="Unassembled WGS sequence"/>
</dbReference>
<evidence type="ECO:0000313" key="3">
    <source>
        <dbReference type="Proteomes" id="UP000262878"/>
    </source>
</evidence>
<name>A0A348WM04_9GAMM</name>
<keyword evidence="1" id="KW-0472">Membrane</keyword>
<evidence type="ECO:0000256" key="1">
    <source>
        <dbReference type="SAM" id="Phobius"/>
    </source>
</evidence>
<feature type="transmembrane region" description="Helical" evidence="1">
    <location>
        <begin position="33"/>
        <end position="51"/>
    </location>
</feature>
<keyword evidence="1" id="KW-1133">Transmembrane helix</keyword>
<gene>
    <name evidence="2" type="ORF">DCR58_02135</name>
</gene>
<evidence type="ECO:0000313" key="2">
    <source>
        <dbReference type="EMBL" id="HAR55566.1"/>
    </source>
</evidence>
<proteinExistence type="predicted"/>
<protein>
    <submittedName>
        <fullName evidence="2">Uncharacterized protein</fullName>
    </submittedName>
</protein>
<organism evidence="2 3">
    <name type="scientific">Idiomarina baltica</name>
    <dbReference type="NCBI Taxonomy" id="190892"/>
    <lineage>
        <taxon>Bacteria</taxon>
        <taxon>Pseudomonadati</taxon>
        <taxon>Pseudomonadota</taxon>
        <taxon>Gammaproteobacteria</taxon>
        <taxon>Alteromonadales</taxon>
        <taxon>Idiomarinaceae</taxon>
        <taxon>Idiomarina</taxon>
    </lineage>
</organism>